<dbReference type="CDD" id="cd08645">
    <property type="entry name" value="FMT_core_GART"/>
    <property type="match status" value="1"/>
</dbReference>
<dbReference type="GO" id="GO:0004644">
    <property type="term" value="F:phosphoribosylglycinamide formyltransferase activity"/>
    <property type="evidence" value="ECO:0007669"/>
    <property type="project" value="UniProtKB-EC"/>
</dbReference>
<dbReference type="InterPro" id="IPR001995">
    <property type="entry name" value="Peptidase_A2_cat"/>
</dbReference>
<dbReference type="EC" id="2.1.2.2" evidence="4"/>
<evidence type="ECO:0000256" key="2">
    <source>
        <dbReference type="ARBA" id="ARBA00022679"/>
    </source>
</evidence>
<dbReference type="InterPro" id="IPR036477">
    <property type="entry name" value="Formyl_transf_N_sf"/>
</dbReference>
<evidence type="ECO:0000259" key="5">
    <source>
        <dbReference type="PROSITE" id="PS50175"/>
    </source>
</evidence>
<comment type="caution">
    <text evidence="4">Lacks conserved residue(s) required for the propagation of feature annotation.</text>
</comment>
<gene>
    <name evidence="4" type="primary">purN</name>
    <name evidence="6" type="ORF">ACFFLM_13735</name>
</gene>
<comment type="function">
    <text evidence="4">Catalyzes the transfer of a formyl group from 10-formyltetrahydrofolate to 5-phospho-ribosyl-glycinamide (GAR), producing 5-phospho-ribosyl-N-formylglycinamide (FGAR) and tetrahydrofolate.</text>
</comment>
<dbReference type="PANTHER" id="PTHR43369">
    <property type="entry name" value="PHOSPHORIBOSYLGLYCINAMIDE FORMYLTRANSFERASE"/>
    <property type="match status" value="1"/>
</dbReference>
<dbReference type="HAMAP" id="MF_01930">
    <property type="entry name" value="PurN"/>
    <property type="match status" value="1"/>
</dbReference>
<dbReference type="InterPro" id="IPR002376">
    <property type="entry name" value="Formyl_transf_N"/>
</dbReference>
<keyword evidence="2 4" id="KW-0808">Transferase</keyword>
<dbReference type="RefSeq" id="WP_380011046.1">
    <property type="nucleotide sequence ID" value="NZ_JBHLYR010000044.1"/>
</dbReference>
<proteinExistence type="inferred from homology"/>
<name>A0ABV6AZW0_9DEIO</name>
<comment type="caution">
    <text evidence="6">The sequence shown here is derived from an EMBL/GenBank/DDBJ whole genome shotgun (WGS) entry which is preliminary data.</text>
</comment>
<evidence type="ECO:0000313" key="7">
    <source>
        <dbReference type="Proteomes" id="UP001589733"/>
    </source>
</evidence>
<dbReference type="EMBL" id="JBHLYR010000044">
    <property type="protein sequence ID" value="MFB9993030.1"/>
    <property type="molecule type" value="Genomic_DNA"/>
</dbReference>
<dbReference type="Gene3D" id="3.40.50.170">
    <property type="entry name" value="Formyl transferase, N-terminal domain"/>
    <property type="match status" value="1"/>
</dbReference>
<evidence type="ECO:0000256" key="1">
    <source>
        <dbReference type="ARBA" id="ARBA00005054"/>
    </source>
</evidence>
<feature type="binding site" evidence="4">
    <location>
        <position position="106"/>
    </location>
    <ligand>
        <name>(6R)-10-formyltetrahydrofolate</name>
        <dbReference type="ChEBI" id="CHEBI:195366"/>
    </ligand>
</feature>
<dbReference type="PROSITE" id="PS50175">
    <property type="entry name" value="ASP_PROT_RETROV"/>
    <property type="match status" value="1"/>
</dbReference>
<dbReference type="PANTHER" id="PTHR43369:SF2">
    <property type="entry name" value="PHOSPHORIBOSYLGLYCINAMIDE FORMYLTRANSFERASE"/>
    <property type="match status" value="1"/>
</dbReference>
<feature type="site" description="Raises pKa of active site His" evidence="4">
    <location>
        <position position="149"/>
    </location>
</feature>
<comment type="pathway">
    <text evidence="1 4">Purine metabolism; IMP biosynthesis via de novo pathway; N(2)-formyl-N(1)-(5-phospho-D-ribosyl)glycinamide from N(1)-(5-phospho-D-ribosyl)glycinamide (10-formyl THF route): step 1/1.</text>
</comment>
<dbReference type="SUPFAM" id="SSF53328">
    <property type="entry name" value="Formyltransferase"/>
    <property type="match status" value="1"/>
</dbReference>
<feature type="binding site" evidence="4">
    <location>
        <position position="60"/>
    </location>
    <ligand>
        <name>(6R)-10-formyltetrahydrofolate</name>
        <dbReference type="ChEBI" id="CHEBI:195366"/>
    </ligand>
</feature>
<dbReference type="Proteomes" id="UP001589733">
    <property type="component" value="Unassembled WGS sequence"/>
</dbReference>
<evidence type="ECO:0000256" key="3">
    <source>
        <dbReference type="ARBA" id="ARBA00022755"/>
    </source>
</evidence>
<keyword evidence="7" id="KW-1185">Reference proteome</keyword>
<comment type="similarity">
    <text evidence="4">Belongs to the GART family.</text>
</comment>
<keyword evidence="3 4" id="KW-0658">Purine biosynthesis</keyword>
<sequence length="200" mass="20846">MKLAFLASHGGSAARQIASACASGALVGVPVALASNNSRSPALLWAQESGLKWAHLSSARIPDPDVLDATILEFLVDSGADTLVLSGYMRELGPRVLGHFAGRVVNVHPSLLPRHGGRGMYGDRVHGAVLAAGDPESGATVHLVTQGIDEGPILAQSRVPVLPGDTLETLKARVQATEGDLMLQALRTLQESSTPQPAQR</sequence>
<feature type="domain" description="Peptidase A2" evidence="5">
    <location>
        <begin position="72"/>
        <end position="86"/>
    </location>
</feature>
<evidence type="ECO:0000256" key="4">
    <source>
        <dbReference type="HAMAP-Rule" id="MF_01930"/>
    </source>
</evidence>
<reference evidence="6 7" key="1">
    <citation type="submission" date="2024-09" db="EMBL/GenBank/DDBJ databases">
        <authorList>
            <person name="Sun Q."/>
            <person name="Mori K."/>
        </authorList>
    </citation>
    <scope>NUCLEOTIDE SEQUENCE [LARGE SCALE GENOMIC DNA]</scope>
    <source>
        <strain evidence="6 7">JCM 13503</strain>
    </source>
</reference>
<protein>
    <recommendedName>
        <fullName evidence="4">Phosphoribosylglycinamide formyltransferase</fullName>
        <ecNumber evidence="4">2.1.2.2</ecNumber>
    </recommendedName>
    <alternativeName>
        <fullName evidence="4">5'-phosphoribosylglycinamide transformylase</fullName>
    </alternativeName>
    <alternativeName>
        <fullName evidence="4">GAR transformylase</fullName>
        <shortName evidence="4">GART</shortName>
    </alternativeName>
</protein>
<evidence type="ECO:0000313" key="6">
    <source>
        <dbReference type="EMBL" id="MFB9993030.1"/>
    </source>
</evidence>
<comment type="catalytic activity">
    <reaction evidence="4">
        <text>N(1)-(5-phospho-beta-D-ribosyl)glycinamide + (6R)-10-formyltetrahydrofolate = N(2)-formyl-N(1)-(5-phospho-beta-D-ribosyl)glycinamide + (6S)-5,6,7,8-tetrahydrofolate + H(+)</text>
        <dbReference type="Rhea" id="RHEA:15053"/>
        <dbReference type="ChEBI" id="CHEBI:15378"/>
        <dbReference type="ChEBI" id="CHEBI:57453"/>
        <dbReference type="ChEBI" id="CHEBI:143788"/>
        <dbReference type="ChEBI" id="CHEBI:147286"/>
        <dbReference type="ChEBI" id="CHEBI:195366"/>
        <dbReference type="EC" id="2.1.2.2"/>
    </reaction>
</comment>
<dbReference type="Pfam" id="PF00551">
    <property type="entry name" value="Formyl_trans_N"/>
    <property type="match status" value="1"/>
</dbReference>
<accession>A0ABV6AZW0</accession>
<dbReference type="InterPro" id="IPR004607">
    <property type="entry name" value="GART"/>
</dbReference>
<feature type="active site" description="Proton donor" evidence="4">
    <location>
        <position position="108"/>
    </location>
</feature>
<organism evidence="6 7">
    <name type="scientific">Deinococcus oregonensis</name>
    <dbReference type="NCBI Taxonomy" id="1805970"/>
    <lineage>
        <taxon>Bacteria</taxon>
        <taxon>Thermotogati</taxon>
        <taxon>Deinococcota</taxon>
        <taxon>Deinococci</taxon>
        <taxon>Deinococcales</taxon>
        <taxon>Deinococcaceae</taxon>
        <taxon>Deinococcus</taxon>
    </lineage>
</organism>